<feature type="transmembrane region" description="Helical" evidence="8">
    <location>
        <begin position="899"/>
        <end position="921"/>
    </location>
</feature>
<comment type="similarity">
    <text evidence="2">Belongs to the resistance-nodulation-cell division (RND) (TC 2.A.6) family.</text>
</comment>
<evidence type="ECO:0000313" key="9">
    <source>
        <dbReference type="EMBL" id="GAL84169.1"/>
    </source>
</evidence>
<feature type="transmembrane region" description="Helical" evidence="8">
    <location>
        <begin position="337"/>
        <end position="354"/>
    </location>
</feature>
<proteinExistence type="inferred from homology"/>
<feature type="transmembrane region" description="Helical" evidence="8">
    <location>
        <begin position="421"/>
        <end position="441"/>
    </location>
</feature>
<dbReference type="AlphaFoldDB" id="A0A098LCH9"/>
<dbReference type="STRING" id="153721.MYP_1397"/>
<keyword evidence="7 8" id="KW-0472">Membrane</keyword>
<reference evidence="9 10" key="1">
    <citation type="submission" date="2014-09" db="EMBL/GenBank/DDBJ databases">
        <title>Sporocytophaga myxococcoides PG-01 genome sequencing.</title>
        <authorList>
            <person name="Liu L."/>
            <person name="Gao P.J."/>
            <person name="Chen G.J."/>
            <person name="Wang L.S."/>
        </authorList>
    </citation>
    <scope>NUCLEOTIDE SEQUENCE [LARGE SCALE GENOMIC DNA]</scope>
    <source>
        <strain evidence="9 10">PG-01</strain>
    </source>
</reference>
<dbReference type="SUPFAM" id="SSF82693">
    <property type="entry name" value="Multidrug efflux transporter AcrB pore domain, PN1, PN2, PC1 and PC2 subdomains"/>
    <property type="match status" value="2"/>
</dbReference>
<feature type="transmembrane region" description="Helical" evidence="8">
    <location>
        <begin position="453"/>
        <end position="476"/>
    </location>
</feature>
<sequence>MSELPVDAVPDVTSNQVDVITNSPSLASLEIEKFITAPIEMAMSNIPGLIEMRSTSKFGLSVVKLVFTDNTDVYWARQQVFERIQAVQAEIPEELGKPYMGPVSTGLGEVFQYVVRPENPKDKSFSLMEIRTLQDWNIRKQLLGIPGIAEVSGFGGYKKEYQAKIKPDRMKALGVSIDELFDALSRGNSNTGGAYIEKNNKAFTIRGIGLATTLEEIGKSVVKNNVGAPVLIRDVAEVDYGNSIRYGAMTMNGNGEVVGGIIMMMKGENGSEVIARIKSRMKQIEASLPEGLIIEPFIDREKLVSKAIKTVYTNLIEGAIIVVLVILFFLGNWRASLLAASVIPLSMLFAFGLMKEFGVVGNLMSLGAIDFGLLVDPAIIVVEAAVLHLSLKMAGRQTQKMRYAERQEIVINAATDVKKSVVFGGLIILIVYFPILTLTGIEGKMFTPMAKTVSFAIIGALLLSITYVPMMSALIIKPSSHEDHGISQKLIDAIYNFLRKILVWGMEKKAAIVGFALAVLGAGIFGFAIIGGEFIPKLQEGDLVIEVNLPVGTSLSESLKLSDKIQAELLREFPEEIERIVSKIGTSEVPVDPMPLEAQEIVVVLKDKEHWEKAKTQEDLADLVSDVMQKFPGIVVSIQQPIENRVNELMSGARTDVVVKVFGPDLDTLVNKSNQIISIIKEVEGATDVQENKIYGLPQINIKYNRDHMAYYGVTVSQINRAIQTAFAGGIAGIIYENNKRFDLSVRLSSDERSKTENIHNLLISDRDGNPLPLQHLAEISEDVGPSEIGHENLQRKSNIGFNVRGRDLASVVSDVRNRINNEIFIPQGYTVEYGGEFENFERAKNRLSIVVPIALLIIFILLFISFNTFRDSFLIFSVVPLSAVGGVFSLLLRDMNFSISAGVGFIALFGVAVLNGILLVSKFNDLLLEGITDPKERVLIGLKDRLRPVLMTSFVAALGFLPMAISSSAGAEVQKPLATVVIGGLFTATFLTLIVLPVFYTIFKKDQSESWYKKYLPENN</sequence>
<dbReference type="Pfam" id="PF00873">
    <property type="entry name" value="ACR_tran"/>
    <property type="match status" value="1"/>
</dbReference>
<dbReference type="Gene3D" id="3.30.70.1430">
    <property type="entry name" value="Multidrug efflux transporter AcrB pore domain"/>
    <property type="match status" value="2"/>
</dbReference>
<organism evidence="9 10">
    <name type="scientific">Sporocytophaga myxococcoides</name>
    <dbReference type="NCBI Taxonomy" id="153721"/>
    <lineage>
        <taxon>Bacteria</taxon>
        <taxon>Pseudomonadati</taxon>
        <taxon>Bacteroidota</taxon>
        <taxon>Cytophagia</taxon>
        <taxon>Cytophagales</taxon>
        <taxon>Cytophagaceae</taxon>
        <taxon>Sporocytophaga</taxon>
    </lineage>
</organism>
<keyword evidence="3" id="KW-0813">Transport</keyword>
<keyword evidence="5 8" id="KW-0812">Transmembrane</keyword>
<keyword evidence="4" id="KW-1003">Cell membrane</keyword>
<dbReference type="eggNOG" id="COG3696">
    <property type="taxonomic scope" value="Bacteria"/>
</dbReference>
<evidence type="ECO:0000256" key="7">
    <source>
        <dbReference type="ARBA" id="ARBA00023136"/>
    </source>
</evidence>
<dbReference type="EMBL" id="BBLT01000002">
    <property type="protein sequence ID" value="GAL84169.1"/>
    <property type="molecule type" value="Genomic_DNA"/>
</dbReference>
<accession>A0A098LCH9</accession>
<feature type="transmembrane region" description="Helical" evidence="8">
    <location>
        <begin position="947"/>
        <end position="966"/>
    </location>
</feature>
<feature type="transmembrane region" description="Helical" evidence="8">
    <location>
        <begin position="978"/>
        <end position="1004"/>
    </location>
</feature>
<keyword evidence="10" id="KW-1185">Reference proteome</keyword>
<comment type="subcellular location">
    <subcellularLocation>
        <location evidence="1">Cell membrane</location>
        <topology evidence="1">Multi-pass membrane protein</topology>
    </subcellularLocation>
</comment>
<dbReference type="Proteomes" id="UP000030185">
    <property type="component" value="Unassembled WGS sequence"/>
</dbReference>
<dbReference type="GO" id="GO:0005886">
    <property type="term" value="C:plasma membrane"/>
    <property type="evidence" value="ECO:0007669"/>
    <property type="project" value="UniProtKB-SubCell"/>
</dbReference>
<feature type="transmembrane region" description="Helical" evidence="8">
    <location>
        <begin position="874"/>
        <end position="893"/>
    </location>
</feature>
<dbReference type="SUPFAM" id="SSF82714">
    <property type="entry name" value="Multidrug efflux transporter AcrB TolC docking domain, DN and DC subdomains"/>
    <property type="match status" value="2"/>
</dbReference>
<dbReference type="PANTHER" id="PTHR32063:SF24">
    <property type="entry name" value="CATION EFFLUX SYSTEM (ACRB_ACRD_ACRF FAMILY)"/>
    <property type="match status" value="1"/>
</dbReference>
<evidence type="ECO:0000256" key="1">
    <source>
        <dbReference type="ARBA" id="ARBA00004651"/>
    </source>
</evidence>
<evidence type="ECO:0000313" key="10">
    <source>
        <dbReference type="Proteomes" id="UP000030185"/>
    </source>
</evidence>
<evidence type="ECO:0000256" key="6">
    <source>
        <dbReference type="ARBA" id="ARBA00022989"/>
    </source>
</evidence>
<dbReference type="SUPFAM" id="SSF82866">
    <property type="entry name" value="Multidrug efflux transporter AcrB transmembrane domain"/>
    <property type="match status" value="2"/>
</dbReference>
<dbReference type="PANTHER" id="PTHR32063">
    <property type="match status" value="1"/>
</dbReference>
<dbReference type="Gene3D" id="3.30.70.1320">
    <property type="entry name" value="Multidrug efflux transporter AcrB pore domain like"/>
    <property type="match status" value="1"/>
</dbReference>
<dbReference type="PRINTS" id="PR00702">
    <property type="entry name" value="ACRIFLAVINRP"/>
</dbReference>
<keyword evidence="6 8" id="KW-1133">Transmembrane helix</keyword>
<evidence type="ECO:0000256" key="4">
    <source>
        <dbReference type="ARBA" id="ARBA00022475"/>
    </source>
</evidence>
<evidence type="ECO:0000256" key="3">
    <source>
        <dbReference type="ARBA" id="ARBA00022448"/>
    </source>
</evidence>
<name>A0A098LCH9_9BACT</name>
<feature type="transmembrane region" description="Helical" evidence="8">
    <location>
        <begin position="848"/>
        <end position="867"/>
    </location>
</feature>
<dbReference type="GO" id="GO:0042910">
    <property type="term" value="F:xenobiotic transmembrane transporter activity"/>
    <property type="evidence" value="ECO:0007669"/>
    <property type="project" value="TreeGrafter"/>
</dbReference>
<dbReference type="Gene3D" id="3.30.2090.10">
    <property type="entry name" value="Multidrug efflux transporter AcrB TolC docking domain, DN and DC subdomains"/>
    <property type="match status" value="2"/>
</dbReference>
<gene>
    <name evidence="9" type="ORF">MYP_1397</name>
</gene>
<evidence type="ECO:0000256" key="8">
    <source>
        <dbReference type="SAM" id="Phobius"/>
    </source>
</evidence>
<feature type="transmembrane region" description="Helical" evidence="8">
    <location>
        <begin position="311"/>
        <end position="330"/>
    </location>
</feature>
<evidence type="ECO:0000256" key="5">
    <source>
        <dbReference type="ARBA" id="ARBA00022692"/>
    </source>
</evidence>
<dbReference type="NCBIfam" id="TIGR00914">
    <property type="entry name" value="2A0601"/>
    <property type="match status" value="1"/>
</dbReference>
<evidence type="ECO:0000256" key="2">
    <source>
        <dbReference type="ARBA" id="ARBA00010942"/>
    </source>
</evidence>
<comment type="caution">
    <text evidence="9">The sequence shown here is derived from an EMBL/GenBank/DDBJ whole genome shotgun (WGS) entry which is preliminary data.</text>
</comment>
<feature type="transmembrane region" description="Helical" evidence="8">
    <location>
        <begin position="510"/>
        <end position="530"/>
    </location>
</feature>
<dbReference type="Gene3D" id="1.20.1640.10">
    <property type="entry name" value="Multidrug efflux transporter AcrB transmembrane domain"/>
    <property type="match status" value="2"/>
</dbReference>
<dbReference type="GO" id="GO:0008324">
    <property type="term" value="F:monoatomic cation transmembrane transporter activity"/>
    <property type="evidence" value="ECO:0007669"/>
    <property type="project" value="InterPro"/>
</dbReference>
<dbReference type="Gene3D" id="3.30.70.1440">
    <property type="entry name" value="Multidrug efflux transporter AcrB pore domain"/>
    <property type="match status" value="1"/>
</dbReference>
<dbReference type="InterPro" id="IPR001036">
    <property type="entry name" value="Acrflvin-R"/>
</dbReference>
<feature type="transmembrane region" description="Helical" evidence="8">
    <location>
        <begin position="366"/>
        <end position="391"/>
    </location>
</feature>
<protein>
    <submittedName>
        <fullName evidence="9">Cation efflux protein</fullName>
    </submittedName>
</protein>
<dbReference type="InterPro" id="IPR027463">
    <property type="entry name" value="AcrB_DN_DC_subdom"/>
</dbReference>
<dbReference type="InterPro" id="IPR004763">
    <property type="entry name" value="CusA-like"/>
</dbReference>